<dbReference type="Proteomes" id="UP000664654">
    <property type="component" value="Unassembled WGS sequence"/>
</dbReference>
<proteinExistence type="inferred from homology"/>
<dbReference type="RefSeq" id="WP_206572947.1">
    <property type="nucleotide sequence ID" value="NZ_JAFKCV010000003.1"/>
</dbReference>
<comment type="subcellular location">
    <subcellularLocation>
        <location evidence="4">Cell inner membrane</location>
        <topology evidence="4">Peripheral membrane protein</topology>
        <orientation evidence="4">Cytoplasmic side</orientation>
    </subcellularLocation>
    <text evidence="4">Loosely associated with the cytoplasmic side of the inner membrane, probably via SecY.</text>
</comment>
<keyword evidence="1 4" id="KW-1003">Cell membrane</keyword>
<dbReference type="Pfam" id="PF07348">
    <property type="entry name" value="Syd"/>
    <property type="match status" value="1"/>
</dbReference>
<evidence type="ECO:0000256" key="1">
    <source>
        <dbReference type="ARBA" id="ARBA00022475"/>
    </source>
</evidence>
<dbReference type="Gene3D" id="3.40.1580.20">
    <property type="entry name" value="Syd protein"/>
    <property type="match status" value="1"/>
</dbReference>
<dbReference type="CDD" id="cd16323">
    <property type="entry name" value="Syd"/>
    <property type="match status" value="1"/>
</dbReference>
<dbReference type="NCBIfam" id="NF003439">
    <property type="entry name" value="PRK04968.1"/>
    <property type="match status" value="1"/>
</dbReference>
<dbReference type="EMBL" id="JAFKCV010000003">
    <property type="protein sequence ID" value="MBN7824830.1"/>
    <property type="molecule type" value="Genomic_DNA"/>
</dbReference>
<protein>
    <recommendedName>
        <fullName evidence="4">Protein Syd</fullName>
    </recommendedName>
</protein>
<accession>A0A939DMH2</accession>
<comment type="similarity">
    <text evidence="4">Belongs to the Syd family.</text>
</comment>
<evidence type="ECO:0000313" key="6">
    <source>
        <dbReference type="Proteomes" id="UP000664654"/>
    </source>
</evidence>
<name>A0A939DMH2_9ALTE</name>
<gene>
    <name evidence="4 5" type="primary">syd</name>
    <name evidence="5" type="ORF">J0A66_06275</name>
</gene>
<dbReference type="HAMAP" id="MF_01104">
    <property type="entry name" value="Syd"/>
    <property type="match status" value="1"/>
</dbReference>
<evidence type="ECO:0000256" key="4">
    <source>
        <dbReference type="HAMAP-Rule" id="MF_01104"/>
    </source>
</evidence>
<dbReference type="InterPro" id="IPR009948">
    <property type="entry name" value="Syd"/>
</dbReference>
<comment type="function">
    <text evidence="4">Interacts with the SecY protein in vivo. May bind preferentially to an uncomplexed state of SecY, thus functioning either as a chelating agent for excess SecY in the cell or as a regulatory factor that negatively controls the translocase function.</text>
</comment>
<sequence length="180" mass="20845">MNSHVVPSLDRFIQRFMQQHETNRQPMQVEWEENWPSPCQQGQVDANGKIAWQPVKREDVADFSASEAALELPFHPDFKAFFARYWSANLPASAERGRLELLQVWNPDDFARLQQNLIGHVLMKRRLRHPETLFFAVTDDDDYILSLENQSGQVMLERVGVRPREILAQDLASFLDGLSP</sequence>
<evidence type="ECO:0000256" key="2">
    <source>
        <dbReference type="ARBA" id="ARBA00022519"/>
    </source>
</evidence>
<dbReference type="AlphaFoldDB" id="A0A939DMH2"/>
<keyword evidence="6" id="KW-1185">Reference proteome</keyword>
<organism evidence="5 6">
    <name type="scientific">Bowmanella dokdonensis</name>
    <dbReference type="NCBI Taxonomy" id="751969"/>
    <lineage>
        <taxon>Bacteria</taxon>
        <taxon>Pseudomonadati</taxon>
        <taxon>Pseudomonadota</taxon>
        <taxon>Gammaproteobacteria</taxon>
        <taxon>Alteromonadales</taxon>
        <taxon>Alteromonadaceae</taxon>
        <taxon>Bowmanella</taxon>
    </lineage>
</organism>
<evidence type="ECO:0000313" key="5">
    <source>
        <dbReference type="EMBL" id="MBN7824830.1"/>
    </source>
</evidence>
<keyword evidence="3 4" id="KW-0472">Membrane</keyword>
<dbReference type="GO" id="GO:0009898">
    <property type="term" value="C:cytoplasmic side of plasma membrane"/>
    <property type="evidence" value="ECO:0007669"/>
    <property type="project" value="InterPro"/>
</dbReference>
<dbReference type="InterPro" id="IPR038228">
    <property type="entry name" value="Syd_sf"/>
</dbReference>
<evidence type="ECO:0000256" key="3">
    <source>
        <dbReference type="ARBA" id="ARBA00023136"/>
    </source>
</evidence>
<keyword evidence="2 4" id="KW-0997">Cell inner membrane</keyword>
<comment type="caution">
    <text evidence="5">The sequence shown here is derived from an EMBL/GenBank/DDBJ whole genome shotgun (WGS) entry which is preliminary data.</text>
</comment>
<reference evidence="5" key="1">
    <citation type="submission" date="2021-03" db="EMBL/GenBank/DDBJ databases">
        <title>novel species isolated from a fishpond in China.</title>
        <authorList>
            <person name="Lu H."/>
            <person name="Cai Z."/>
        </authorList>
    </citation>
    <scope>NUCLEOTIDE SEQUENCE</scope>
    <source>
        <strain evidence="5">JCM 30855</strain>
    </source>
</reference>